<keyword evidence="2" id="KW-1133">Transmembrane helix</keyword>
<evidence type="ECO:0000256" key="2">
    <source>
        <dbReference type="SAM" id="Phobius"/>
    </source>
</evidence>
<dbReference type="KEGG" id="dbc:MFMK1_001273"/>
<evidence type="ECO:0000256" key="1">
    <source>
        <dbReference type="ARBA" id="ARBA00006464"/>
    </source>
</evidence>
<feature type="domain" description="Bacterial sugar transferase" evidence="3">
    <location>
        <begin position="29"/>
        <end position="220"/>
    </location>
</feature>
<protein>
    <submittedName>
        <fullName evidence="4">Sugar transferase</fullName>
    </submittedName>
</protein>
<dbReference type="PANTHER" id="PTHR30576:SF10">
    <property type="entry name" value="SLL5057 PROTEIN"/>
    <property type="match status" value="1"/>
</dbReference>
<dbReference type="Pfam" id="PF02397">
    <property type="entry name" value="Bac_transf"/>
    <property type="match status" value="1"/>
</dbReference>
<gene>
    <name evidence="4" type="ORF">MFMK1_001273</name>
</gene>
<keyword evidence="4" id="KW-0808">Transferase</keyword>
<reference evidence="4 5" key="1">
    <citation type="submission" date="2023-04" db="EMBL/GenBank/DDBJ databases">
        <authorList>
            <person name="Hsu D."/>
        </authorList>
    </citation>
    <scope>NUCLEOTIDE SEQUENCE [LARGE SCALE GENOMIC DNA]</scope>
    <source>
        <strain evidence="4 5">MK1</strain>
    </source>
</reference>
<evidence type="ECO:0000313" key="4">
    <source>
        <dbReference type="EMBL" id="WRO21465.1"/>
    </source>
</evidence>
<dbReference type="InterPro" id="IPR003362">
    <property type="entry name" value="Bact_transf"/>
</dbReference>
<evidence type="ECO:0000313" key="5">
    <source>
        <dbReference type="Proteomes" id="UP001329915"/>
    </source>
</evidence>
<dbReference type="EMBL" id="CP121694">
    <property type="protein sequence ID" value="WRO21465.1"/>
    <property type="molecule type" value="Genomic_DNA"/>
</dbReference>
<keyword evidence="5" id="KW-1185">Reference proteome</keyword>
<name>A0AAU0UMF4_9FIRM</name>
<feature type="transmembrane region" description="Helical" evidence="2">
    <location>
        <begin position="31"/>
        <end position="55"/>
    </location>
</feature>
<comment type="similarity">
    <text evidence="1">Belongs to the bacterial sugar transferase family.</text>
</comment>
<dbReference type="GO" id="GO:0016780">
    <property type="term" value="F:phosphotransferase activity, for other substituted phosphate groups"/>
    <property type="evidence" value="ECO:0007669"/>
    <property type="project" value="TreeGrafter"/>
</dbReference>
<proteinExistence type="inferred from homology"/>
<dbReference type="RefSeq" id="WP_366924308.1">
    <property type="nucleotide sequence ID" value="NZ_CP121694.1"/>
</dbReference>
<sequence length="226" mass="25553">MSNEKLLLQSSCNPTSSSKASFKFARGLKRLLDVLLALFLMPIVCLVIAVAAIAIKLDSSGPVFYSGQRIGKNGREFPFFKLRTMHQNADVLLQKHLASSPDLQKQWENFAKIKGFDPRVTRVGTILRKLSVDELPQVANVILGDMSFIGPRPYLPREKQYLEGHEDILRVPPGISGFWQVSGRNNVTFDQRLRMDTWYVENWSLWLDLVILIRTISVVFGGKGAY</sequence>
<dbReference type="AlphaFoldDB" id="A0AAU0UMF4"/>
<keyword evidence="2" id="KW-0472">Membrane</keyword>
<dbReference type="PANTHER" id="PTHR30576">
    <property type="entry name" value="COLANIC BIOSYNTHESIS UDP-GLUCOSE LIPID CARRIER TRANSFERASE"/>
    <property type="match status" value="1"/>
</dbReference>
<accession>A0AAU0UMF4</accession>
<organism evidence="4 5">
    <name type="scientific">Metallumcola ferriviriculae</name>
    <dbReference type="NCBI Taxonomy" id="3039180"/>
    <lineage>
        <taxon>Bacteria</taxon>
        <taxon>Bacillati</taxon>
        <taxon>Bacillota</taxon>
        <taxon>Clostridia</taxon>
        <taxon>Neomoorellales</taxon>
        <taxon>Desulfitibacteraceae</taxon>
        <taxon>Metallumcola</taxon>
    </lineage>
</organism>
<evidence type="ECO:0000259" key="3">
    <source>
        <dbReference type="Pfam" id="PF02397"/>
    </source>
</evidence>
<keyword evidence="2" id="KW-0812">Transmembrane</keyword>
<dbReference type="Proteomes" id="UP001329915">
    <property type="component" value="Chromosome"/>
</dbReference>